<feature type="compositionally biased region" description="Low complexity" evidence="1">
    <location>
        <begin position="19"/>
        <end position="36"/>
    </location>
</feature>
<dbReference type="Proteomes" id="UP000265300">
    <property type="component" value="Unplaced"/>
</dbReference>
<reference evidence="3" key="1">
    <citation type="submission" date="2025-08" db="UniProtKB">
        <authorList>
            <consortium name="RefSeq"/>
        </authorList>
    </citation>
    <scope>IDENTIFICATION</scope>
</reference>
<dbReference type="InParanoid" id="A0A340WNC9"/>
<name>A0A340WNC9_LIPVE</name>
<organism evidence="2 3">
    <name type="scientific">Lipotes vexillifer</name>
    <name type="common">Yangtze river dolphin</name>
    <dbReference type="NCBI Taxonomy" id="118797"/>
    <lineage>
        <taxon>Eukaryota</taxon>
        <taxon>Metazoa</taxon>
        <taxon>Chordata</taxon>
        <taxon>Craniata</taxon>
        <taxon>Vertebrata</taxon>
        <taxon>Euteleostomi</taxon>
        <taxon>Mammalia</taxon>
        <taxon>Eutheria</taxon>
        <taxon>Laurasiatheria</taxon>
        <taxon>Artiodactyla</taxon>
        <taxon>Whippomorpha</taxon>
        <taxon>Cetacea</taxon>
        <taxon>Odontoceti</taxon>
        <taxon>Lipotidae</taxon>
        <taxon>Lipotes</taxon>
    </lineage>
</organism>
<gene>
    <name evidence="3" type="primary">LOC103077597</name>
</gene>
<sequence length="122" mass="11759">MGTSAGGTACRCCPCPAGQASPPAAPAGHAASRAPHCSVTGVGPREPAAGDAHCPSPPRRRLTATTAPGPASAEEESEAPAGDHSIHHAHHTAEPGAPGPGCSSTARPAERPPGAALRAASS</sequence>
<accession>A0A340WNC9</accession>
<dbReference type="KEGG" id="lve:103077597"/>
<proteinExistence type="predicted"/>
<feature type="region of interest" description="Disordered" evidence="1">
    <location>
        <begin position="19"/>
        <end position="122"/>
    </location>
</feature>
<keyword evidence="2" id="KW-1185">Reference proteome</keyword>
<evidence type="ECO:0000313" key="3">
    <source>
        <dbReference type="RefSeq" id="XP_007448594.1"/>
    </source>
</evidence>
<dbReference type="RefSeq" id="XP_007448594.1">
    <property type="nucleotide sequence ID" value="XM_007448532.1"/>
</dbReference>
<dbReference type="GeneID" id="103077597"/>
<feature type="compositionally biased region" description="Low complexity" evidence="1">
    <location>
        <begin position="63"/>
        <end position="72"/>
    </location>
</feature>
<protein>
    <submittedName>
        <fullName evidence="3">Skin secretory protein xP2-like</fullName>
    </submittedName>
</protein>
<evidence type="ECO:0000256" key="1">
    <source>
        <dbReference type="SAM" id="MobiDB-lite"/>
    </source>
</evidence>
<dbReference type="AlphaFoldDB" id="A0A340WNC9"/>
<evidence type="ECO:0000313" key="2">
    <source>
        <dbReference type="Proteomes" id="UP000265300"/>
    </source>
</evidence>